<sequence>MHHPQCPVKFFHPSKKQYHLVSYTNTVCFLPLPFYKVVDIPVVTPVSTTLFRVASLIPPTFSQLPSSNCTPKKTKAPSSYMDPRRRRSRPSLDGPFIYNDGTKPYTVRQNDSK</sequence>
<protein>
    <submittedName>
        <fullName evidence="2">Uncharacterized protein</fullName>
    </submittedName>
</protein>
<proteinExistence type="predicted"/>
<reference evidence="2 3" key="1">
    <citation type="journal article" date="2018" name="Science">
        <title>The opium poppy genome and morphinan production.</title>
        <authorList>
            <person name="Guo L."/>
            <person name="Winzer T."/>
            <person name="Yang X."/>
            <person name="Li Y."/>
            <person name="Ning Z."/>
            <person name="He Z."/>
            <person name="Teodor R."/>
            <person name="Lu Y."/>
            <person name="Bowser T.A."/>
            <person name="Graham I.A."/>
            <person name="Ye K."/>
        </authorList>
    </citation>
    <scope>NUCLEOTIDE SEQUENCE [LARGE SCALE GENOMIC DNA]</scope>
    <source>
        <strain evidence="3">cv. HN1</strain>
        <tissue evidence="2">Leaves</tissue>
    </source>
</reference>
<dbReference type="EMBL" id="CM010725">
    <property type="protein sequence ID" value="RZC84115.1"/>
    <property type="molecule type" value="Genomic_DNA"/>
</dbReference>
<keyword evidence="3" id="KW-1185">Reference proteome</keyword>
<feature type="region of interest" description="Disordered" evidence="1">
    <location>
        <begin position="64"/>
        <end position="113"/>
    </location>
</feature>
<gene>
    <name evidence="2" type="ORF">C5167_046902</name>
</gene>
<organism evidence="2 3">
    <name type="scientific">Papaver somniferum</name>
    <name type="common">Opium poppy</name>
    <dbReference type="NCBI Taxonomy" id="3469"/>
    <lineage>
        <taxon>Eukaryota</taxon>
        <taxon>Viridiplantae</taxon>
        <taxon>Streptophyta</taxon>
        <taxon>Embryophyta</taxon>
        <taxon>Tracheophyta</taxon>
        <taxon>Spermatophyta</taxon>
        <taxon>Magnoliopsida</taxon>
        <taxon>Ranunculales</taxon>
        <taxon>Papaveraceae</taxon>
        <taxon>Papaveroideae</taxon>
        <taxon>Papaver</taxon>
    </lineage>
</organism>
<accession>A0A4Y7LJ24</accession>
<evidence type="ECO:0000313" key="3">
    <source>
        <dbReference type="Proteomes" id="UP000316621"/>
    </source>
</evidence>
<evidence type="ECO:0000256" key="1">
    <source>
        <dbReference type="SAM" id="MobiDB-lite"/>
    </source>
</evidence>
<dbReference type="Proteomes" id="UP000316621">
    <property type="component" value="Chromosome 11"/>
</dbReference>
<dbReference type="Gramene" id="RZC84115">
    <property type="protein sequence ID" value="RZC84115"/>
    <property type="gene ID" value="C5167_046902"/>
</dbReference>
<name>A0A4Y7LJ24_PAPSO</name>
<dbReference type="AlphaFoldDB" id="A0A4Y7LJ24"/>
<evidence type="ECO:0000313" key="2">
    <source>
        <dbReference type="EMBL" id="RZC84115.1"/>
    </source>
</evidence>